<dbReference type="FunFam" id="1.10.10.200:FF:000002">
    <property type="entry name" value="Probable transcriptional regulatory protein CLM62_37755"/>
    <property type="match status" value="1"/>
</dbReference>
<dbReference type="InterPro" id="IPR002876">
    <property type="entry name" value="Transcrip_reg_TACO1-like"/>
</dbReference>
<proteinExistence type="inferred from homology"/>
<evidence type="ECO:0000313" key="6">
    <source>
        <dbReference type="EMBL" id="JAG32248.1"/>
    </source>
</evidence>
<dbReference type="InterPro" id="IPR029072">
    <property type="entry name" value="YebC-like"/>
</dbReference>
<comment type="subcellular location">
    <subcellularLocation>
        <location evidence="1">Mitochondrion</location>
    </subcellularLocation>
</comment>
<dbReference type="InterPro" id="IPR026564">
    <property type="entry name" value="Transcrip_reg_TACO1-like_dom3"/>
</dbReference>
<reference evidence="5" key="2">
    <citation type="submission" date="2014-07" db="EMBL/GenBank/DDBJ databases">
        <authorList>
            <person name="Hull J."/>
        </authorList>
    </citation>
    <scope>NUCLEOTIDE SEQUENCE</scope>
</reference>
<dbReference type="SUPFAM" id="SSF75625">
    <property type="entry name" value="YebC-like"/>
    <property type="match status" value="1"/>
</dbReference>
<dbReference type="Gene3D" id="1.10.10.200">
    <property type="match status" value="1"/>
</dbReference>
<accession>A0A0A9YGR0</accession>
<organism evidence="5">
    <name type="scientific">Lygus hesperus</name>
    <name type="common">Western plant bug</name>
    <dbReference type="NCBI Taxonomy" id="30085"/>
    <lineage>
        <taxon>Eukaryota</taxon>
        <taxon>Metazoa</taxon>
        <taxon>Ecdysozoa</taxon>
        <taxon>Arthropoda</taxon>
        <taxon>Hexapoda</taxon>
        <taxon>Insecta</taxon>
        <taxon>Pterygota</taxon>
        <taxon>Neoptera</taxon>
        <taxon>Paraneoptera</taxon>
        <taxon>Hemiptera</taxon>
        <taxon>Heteroptera</taxon>
        <taxon>Panheteroptera</taxon>
        <taxon>Cimicomorpha</taxon>
        <taxon>Miridae</taxon>
        <taxon>Mirini</taxon>
        <taxon>Lygus</taxon>
    </lineage>
</organism>
<name>A0A0A9YGR0_LYGHE</name>
<evidence type="ECO:0000256" key="2">
    <source>
        <dbReference type="ARBA" id="ARBA00008724"/>
    </source>
</evidence>
<dbReference type="Pfam" id="PF20772">
    <property type="entry name" value="TACO1_YebC_N"/>
    <property type="match status" value="1"/>
</dbReference>
<evidence type="ECO:0000313" key="5">
    <source>
        <dbReference type="EMBL" id="JAG32247.1"/>
    </source>
</evidence>
<gene>
    <name evidence="5" type="primary">TACO1_0</name>
    <name evidence="6" type="synonym">TACO1_1</name>
    <name evidence="6" type="ORF">CM83_80623</name>
    <name evidence="5" type="ORF">CM83_80627</name>
</gene>
<evidence type="ECO:0000259" key="3">
    <source>
        <dbReference type="Pfam" id="PF01709"/>
    </source>
</evidence>
<dbReference type="InterPro" id="IPR049083">
    <property type="entry name" value="TACO1_YebC_N"/>
</dbReference>
<dbReference type="AlphaFoldDB" id="A0A0A9YGR0"/>
<dbReference type="GO" id="GO:0005739">
    <property type="term" value="C:mitochondrion"/>
    <property type="evidence" value="ECO:0007669"/>
    <property type="project" value="UniProtKB-SubCell"/>
</dbReference>
<evidence type="ECO:0000259" key="4">
    <source>
        <dbReference type="Pfam" id="PF20772"/>
    </source>
</evidence>
<feature type="domain" description="TACO1/YebC-like second and third" evidence="3">
    <location>
        <begin position="105"/>
        <end position="260"/>
    </location>
</feature>
<reference evidence="5" key="1">
    <citation type="journal article" date="2014" name="PLoS ONE">
        <title>Transcriptome-Based Identification of ABC Transporters in the Western Tarnished Plant Bug Lygus hesperus.</title>
        <authorList>
            <person name="Hull J.J."/>
            <person name="Chaney K."/>
            <person name="Geib S.M."/>
            <person name="Fabrick J.A."/>
            <person name="Brent C.S."/>
            <person name="Walsh D."/>
            <person name="Lavine L.C."/>
        </authorList>
    </citation>
    <scope>NUCLEOTIDE SEQUENCE</scope>
</reference>
<dbReference type="InterPro" id="IPR048300">
    <property type="entry name" value="TACO1_YebC-like_2nd/3rd_dom"/>
</dbReference>
<dbReference type="InterPro" id="IPR017856">
    <property type="entry name" value="Integrase-like_N"/>
</dbReference>
<dbReference type="PANTHER" id="PTHR12532">
    <property type="entry name" value="TRANSLATIONAL ACTIVATOR OF CYTOCHROME C OXIDASE 1"/>
    <property type="match status" value="1"/>
</dbReference>
<protein>
    <submittedName>
        <fullName evidence="5">Translational activator of cytochrome c oxidase 1</fullName>
    </submittedName>
</protein>
<sequence>MLLVRQAVASIGGFASLISKRSAGHSKWANIKHIKAEKDGERAQLFVKLCQRIKVAIQEGGSANPDHNLYLAQAVDAARKKSMPLPNIQNCIKSAQADKNKQQVVWYEIRGPRGCYIIAQALSESTKRTRDTLSSILRRNGGSFADNSGKNLFDHKGIIVATSEANSEVLDKAVDDAIDCGAEEVVPDEVDGQLKFFCEMKDMNIIKTKLQSKKYKIVSAHFDLIPKMKVELTDPEMEAVSKLMDRLEEHPDIVKLYDNIA</sequence>
<dbReference type="EMBL" id="GBHO01011356">
    <property type="protein sequence ID" value="JAG32248.1"/>
    <property type="molecule type" value="Transcribed_RNA"/>
</dbReference>
<dbReference type="EMBL" id="GBHO01011357">
    <property type="protein sequence ID" value="JAG32247.1"/>
    <property type="molecule type" value="Transcribed_RNA"/>
</dbReference>
<comment type="similarity">
    <text evidence="2">Belongs to the TACO1 family.</text>
</comment>
<dbReference type="Gene3D" id="3.30.70.980">
    <property type="match status" value="2"/>
</dbReference>
<evidence type="ECO:0000256" key="1">
    <source>
        <dbReference type="ARBA" id="ARBA00004173"/>
    </source>
</evidence>
<dbReference type="Pfam" id="PF01709">
    <property type="entry name" value="Transcrip_reg"/>
    <property type="match status" value="1"/>
</dbReference>
<feature type="domain" description="TACO1/YebC-like N-terminal" evidence="4">
    <location>
        <begin position="26"/>
        <end position="96"/>
    </location>
</feature>
<dbReference type="PANTHER" id="PTHR12532:SF0">
    <property type="entry name" value="TRANSLATIONAL ACTIVATOR OF CYTOCHROME C OXIDASE 1"/>
    <property type="match status" value="1"/>
</dbReference>